<sequence>MEPPSHGIYSPRPSNANTNPRQLLSQVDTFENELDFLLGECAIITVMLNSLRNVFWARVSRSDSPDVQREILIDYDELDFKIKQLEHKLQLLEMEFRATQRQQQQQQFWFH</sequence>
<gene>
    <name evidence="3" type="ORF">BDA99DRAFT_577025</name>
</gene>
<keyword evidence="4" id="KW-1185">Reference proteome</keyword>
<evidence type="ECO:0000313" key="3">
    <source>
        <dbReference type="EMBL" id="KAI9244965.1"/>
    </source>
</evidence>
<organism evidence="3 4">
    <name type="scientific">Phascolomyces articulosus</name>
    <dbReference type="NCBI Taxonomy" id="60185"/>
    <lineage>
        <taxon>Eukaryota</taxon>
        <taxon>Fungi</taxon>
        <taxon>Fungi incertae sedis</taxon>
        <taxon>Mucoromycota</taxon>
        <taxon>Mucoromycotina</taxon>
        <taxon>Mucoromycetes</taxon>
        <taxon>Mucorales</taxon>
        <taxon>Lichtheimiaceae</taxon>
        <taxon>Phascolomyces</taxon>
    </lineage>
</organism>
<dbReference type="EMBL" id="JAIXMP010000055">
    <property type="protein sequence ID" value="KAI9244965.1"/>
    <property type="molecule type" value="Genomic_DNA"/>
</dbReference>
<comment type="caution">
    <text evidence="3">The sequence shown here is derived from an EMBL/GenBank/DDBJ whole genome shotgun (WGS) entry which is preliminary data.</text>
</comment>
<evidence type="ECO:0000256" key="1">
    <source>
        <dbReference type="SAM" id="Coils"/>
    </source>
</evidence>
<accession>A0AAD5K007</accession>
<feature type="region of interest" description="Disordered" evidence="2">
    <location>
        <begin position="1"/>
        <end position="20"/>
    </location>
</feature>
<reference evidence="3" key="2">
    <citation type="submission" date="2023-02" db="EMBL/GenBank/DDBJ databases">
        <authorList>
            <consortium name="DOE Joint Genome Institute"/>
            <person name="Mondo S.J."/>
            <person name="Chang Y."/>
            <person name="Wang Y."/>
            <person name="Ahrendt S."/>
            <person name="Andreopoulos W."/>
            <person name="Barry K."/>
            <person name="Beard J."/>
            <person name="Benny G.L."/>
            <person name="Blankenship S."/>
            <person name="Bonito G."/>
            <person name="Cuomo C."/>
            <person name="Desiro A."/>
            <person name="Gervers K.A."/>
            <person name="Hundley H."/>
            <person name="Kuo A."/>
            <person name="LaButti K."/>
            <person name="Lang B.F."/>
            <person name="Lipzen A."/>
            <person name="O'Donnell K."/>
            <person name="Pangilinan J."/>
            <person name="Reynolds N."/>
            <person name="Sandor L."/>
            <person name="Smith M.W."/>
            <person name="Tsang A."/>
            <person name="Grigoriev I.V."/>
            <person name="Stajich J.E."/>
            <person name="Spatafora J.W."/>
        </authorList>
    </citation>
    <scope>NUCLEOTIDE SEQUENCE</scope>
    <source>
        <strain evidence="3">RSA 2281</strain>
    </source>
</reference>
<feature type="coiled-coil region" evidence="1">
    <location>
        <begin position="75"/>
        <end position="102"/>
    </location>
</feature>
<name>A0AAD5K007_9FUNG</name>
<dbReference type="Proteomes" id="UP001209540">
    <property type="component" value="Unassembled WGS sequence"/>
</dbReference>
<evidence type="ECO:0000313" key="4">
    <source>
        <dbReference type="Proteomes" id="UP001209540"/>
    </source>
</evidence>
<protein>
    <submittedName>
        <fullName evidence="3">Uncharacterized protein</fullName>
    </submittedName>
</protein>
<dbReference type="AlphaFoldDB" id="A0AAD5K007"/>
<proteinExistence type="predicted"/>
<evidence type="ECO:0000256" key="2">
    <source>
        <dbReference type="SAM" id="MobiDB-lite"/>
    </source>
</evidence>
<keyword evidence="1" id="KW-0175">Coiled coil</keyword>
<reference evidence="3" key="1">
    <citation type="journal article" date="2022" name="IScience">
        <title>Evolution of zygomycete secretomes and the origins of terrestrial fungal ecologies.</title>
        <authorList>
            <person name="Chang Y."/>
            <person name="Wang Y."/>
            <person name="Mondo S."/>
            <person name="Ahrendt S."/>
            <person name="Andreopoulos W."/>
            <person name="Barry K."/>
            <person name="Beard J."/>
            <person name="Benny G.L."/>
            <person name="Blankenship S."/>
            <person name="Bonito G."/>
            <person name="Cuomo C."/>
            <person name="Desiro A."/>
            <person name="Gervers K.A."/>
            <person name="Hundley H."/>
            <person name="Kuo A."/>
            <person name="LaButti K."/>
            <person name="Lang B.F."/>
            <person name="Lipzen A."/>
            <person name="O'Donnell K."/>
            <person name="Pangilinan J."/>
            <person name="Reynolds N."/>
            <person name="Sandor L."/>
            <person name="Smith M.E."/>
            <person name="Tsang A."/>
            <person name="Grigoriev I.V."/>
            <person name="Stajich J.E."/>
            <person name="Spatafora J.W."/>
        </authorList>
    </citation>
    <scope>NUCLEOTIDE SEQUENCE</scope>
    <source>
        <strain evidence="3">RSA 2281</strain>
    </source>
</reference>